<sequence>MMFKFKKSCYEIISAKVMCIVTGYWHQLKSDSSDSDSGDSEDDRSRSRNETLEDENGWVEVTKESDFRPAGTLKFTVRQPMSSKNIPEDCKEPQDFFSLFLDDEFWRLLCRETNNYADQFFNSEAVRQWLETHPSSRYKKWPADGVSISRFRKHIGLLINMGLTHKNVSSSYWTTRKSQATPYFGSIMGVDEFNRISRMIHLNNVEAEIPRGREGHDPWSKVRPILDKINQKSKHHYTSSQNVSIDESMIGMKNRCVFIQYMPNKRHAPFGVNNFSCVIAMDISLMCISMLEKN</sequence>
<evidence type="ECO:0000313" key="3">
    <source>
        <dbReference type="EMBL" id="GFN86474.1"/>
    </source>
</evidence>
<gene>
    <name evidence="3" type="ORF">PoB_001298000</name>
</gene>
<dbReference type="Proteomes" id="UP000735302">
    <property type="component" value="Unassembled WGS sequence"/>
</dbReference>
<organism evidence="3 4">
    <name type="scientific">Plakobranchus ocellatus</name>
    <dbReference type="NCBI Taxonomy" id="259542"/>
    <lineage>
        <taxon>Eukaryota</taxon>
        <taxon>Metazoa</taxon>
        <taxon>Spiralia</taxon>
        <taxon>Lophotrochozoa</taxon>
        <taxon>Mollusca</taxon>
        <taxon>Gastropoda</taxon>
        <taxon>Heterobranchia</taxon>
        <taxon>Euthyneura</taxon>
        <taxon>Panpulmonata</taxon>
        <taxon>Sacoglossa</taxon>
        <taxon>Placobranchoidea</taxon>
        <taxon>Plakobranchidae</taxon>
        <taxon>Plakobranchus</taxon>
    </lineage>
</organism>
<evidence type="ECO:0000256" key="1">
    <source>
        <dbReference type="SAM" id="MobiDB-lite"/>
    </source>
</evidence>
<protein>
    <submittedName>
        <fullName evidence="3">PiggyBac transposase uribo2</fullName>
    </submittedName>
</protein>
<dbReference type="AlphaFoldDB" id="A0AAV3YUG2"/>
<evidence type="ECO:0000259" key="2">
    <source>
        <dbReference type="Pfam" id="PF13843"/>
    </source>
</evidence>
<feature type="compositionally biased region" description="Acidic residues" evidence="1">
    <location>
        <begin position="33"/>
        <end position="42"/>
    </location>
</feature>
<name>A0AAV3YUG2_9GAST</name>
<evidence type="ECO:0000313" key="4">
    <source>
        <dbReference type="Proteomes" id="UP000735302"/>
    </source>
</evidence>
<keyword evidence="4" id="KW-1185">Reference proteome</keyword>
<dbReference type="PANTHER" id="PTHR46599">
    <property type="entry name" value="PIGGYBAC TRANSPOSABLE ELEMENT-DERIVED PROTEIN 4"/>
    <property type="match status" value="1"/>
</dbReference>
<reference evidence="3 4" key="1">
    <citation type="journal article" date="2021" name="Elife">
        <title>Chloroplast acquisition without the gene transfer in kleptoplastic sea slugs, Plakobranchus ocellatus.</title>
        <authorList>
            <person name="Maeda T."/>
            <person name="Takahashi S."/>
            <person name="Yoshida T."/>
            <person name="Shimamura S."/>
            <person name="Takaki Y."/>
            <person name="Nagai Y."/>
            <person name="Toyoda A."/>
            <person name="Suzuki Y."/>
            <person name="Arimoto A."/>
            <person name="Ishii H."/>
            <person name="Satoh N."/>
            <person name="Nishiyama T."/>
            <person name="Hasebe M."/>
            <person name="Maruyama T."/>
            <person name="Minagawa J."/>
            <person name="Obokata J."/>
            <person name="Shigenobu S."/>
        </authorList>
    </citation>
    <scope>NUCLEOTIDE SEQUENCE [LARGE SCALE GENOMIC DNA]</scope>
</reference>
<dbReference type="Pfam" id="PF13843">
    <property type="entry name" value="DDE_Tnp_1_7"/>
    <property type="match status" value="1"/>
</dbReference>
<dbReference type="PANTHER" id="PTHR46599:SF3">
    <property type="entry name" value="PIGGYBAC TRANSPOSABLE ELEMENT-DERIVED PROTEIN 4"/>
    <property type="match status" value="1"/>
</dbReference>
<feature type="domain" description="PiggyBac transposable element-derived protein" evidence="2">
    <location>
        <begin position="93"/>
        <end position="267"/>
    </location>
</feature>
<proteinExistence type="predicted"/>
<dbReference type="InterPro" id="IPR029526">
    <property type="entry name" value="PGBD"/>
</dbReference>
<feature type="region of interest" description="Disordered" evidence="1">
    <location>
        <begin position="29"/>
        <end position="55"/>
    </location>
</feature>
<comment type="caution">
    <text evidence="3">The sequence shown here is derived from an EMBL/GenBank/DDBJ whole genome shotgun (WGS) entry which is preliminary data.</text>
</comment>
<accession>A0AAV3YUG2</accession>
<dbReference type="EMBL" id="BLXT01001518">
    <property type="protein sequence ID" value="GFN86474.1"/>
    <property type="molecule type" value="Genomic_DNA"/>
</dbReference>